<dbReference type="PROSITE" id="PS50405">
    <property type="entry name" value="GST_CTER"/>
    <property type="match status" value="1"/>
</dbReference>
<dbReference type="PROSITE" id="PS50404">
    <property type="entry name" value="GST_NTER"/>
    <property type="match status" value="1"/>
</dbReference>
<feature type="domain" description="GST N-terminal" evidence="5">
    <location>
        <begin position="213"/>
        <end position="294"/>
    </location>
</feature>
<evidence type="ECO:0000313" key="8">
    <source>
        <dbReference type="Proteomes" id="UP000290289"/>
    </source>
</evidence>
<gene>
    <name evidence="7" type="ORF">DVH24_004551</name>
</gene>
<reference evidence="7 8" key="1">
    <citation type="submission" date="2018-10" db="EMBL/GenBank/DDBJ databases">
        <title>A high-quality apple genome assembly.</title>
        <authorList>
            <person name="Hu J."/>
        </authorList>
    </citation>
    <scope>NUCLEOTIDE SEQUENCE [LARGE SCALE GENOMIC DNA]</scope>
    <source>
        <strain evidence="8">cv. HFTH1</strain>
        <tissue evidence="7">Young leaf</tissue>
    </source>
</reference>
<dbReference type="InterPro" id="IPR036282">
    <property type="entry name" value="Glutathione-S-Trfase_C_sf"/>
</dbReference>
<dbReference type="InterPro" id="IPR040079">
    <property type="entry name" value="Glutathione_S-Trfase"/>
</dbReference>
<dbReference type="Gene3D" id="3.40.30.10">
    <property type="entry name" value="Glutaredoxin"/>
    <property type="match status" value="1"/>
</dbReference>
<organism evidence="7 8">
    <name type="scientific">Malus domestica</name>
    <name type="common">Apple</name>
    <name type="synonym">Pyrus malus</name>
    <dbReference type="NCBI Taxonomy" id="3750"/>
    <lineage>
        <taxon>Eukaryota</taxon>
        <taxon>Viridiplantae</taxon>
        <taxon>Streptophyta</taxon>
        <taxon>Embryophyta</taxon>
        <taxon>Tracheophyta</taxon>
        <taxon>Spermatophyta</taxon>
        <taxon>Magnoliopsida</taxon>
        <taxon>eudicotyledons</taxon>
        <taxon>Gunneridae</taxon>
        <taxon>Pentapetalae</taxon>
        <taxon>rosids</taxon>
        <taxon>fabids</taxon>
        <taxon>Rosales</taxon>
        <taxon>Rosaceae</taxon>
        <taxon>Amygdaloideae</taxon>
        <taxon>Maleae</taxon>
        <taxon>Malus</taxon>
    </lineage>
</organism>
<evidence type="ECO:0000259" key="5">
    <source>
        <dbReference type="PROSITE" id="PS50404"/>
    </source>
</evidence>
<dbReference type="CDD" id="cd03203">
    <property type="entry name" value="GST_C_Lambda"/>
    <property type="match status" value="1"/>
</dbReference>
<dbReference type="SUPFAM" id="SSF47616">
    <property type="entry name" value="GST C-terminal domain-like"/>
    <property type="match status" value="1"/>
</dbReference>
<dbReference type="STRING" id="3750.A0A498IFA6"/>
<name>A0A498IFA6_MALDO</name>
<evidence type="ECO:0000256" key="1">
    <source>
        <dbReference type="ARBA" id="ARBA00012452"/>
    </source>
</evidence>
<dbReference type="Pfam" id="PF13417">
    <property type="entry name" value="GST_N_3"/>
    <property type="match status" value="1"/>
</dbReference>
<sequence>MMGTASVIHNGVHIHLKLNSRLPRLSSPYPSPNWSRPHFVHNHIVSVRTEEKRGDSASCDGISNVEISHDDSPEKIKGREAYAASAKTVALWVCAAVAFGIGVGFKDGVGKATEFISGMYRVFTGTKLVSRQAVCLCSSFQLLQSATYVSATYDGNRFFTFQDGVRKATPLLLTVAVIELSDVAFAVDFPTYQHEELPPTLDSTSSPPPLFDGTTRLYVNYSCPFAQRVWITRNYKGLQDKIKLVPINLQNRPDWYKEKVYPGNKVPALEHNGKVIGESLDLIKYIDSNFEGPSLFPKDDPERKKFGEELLTYVDTFTGSLYRSFKGDAVKAADEQFDYLENALKKFDDGPYFLGQFSLVDIAYIPFIERFQVFLSDVFKYDITAGRPKLAAWFEEINKIEAYKVTKTDPKELVAFYKKRFLEQQ</sequence>
<dbReference type="EMBL" id="RDQH01000338">
    <property type="protein sequence ID" value="RXH80637.1"/>
    <property type="molecule type" value="Genomic_DNA"/>
</dbReference>
<proteinExistence type="inferred from homology"/>
<dbReference type="InterPro" id="IPR004045">
    <property type="entry name" value="Glutathione_S-Trfase_N"/>
</dbReference>
<dbReference type="Pfam" id="PF13410">
    <property type="entry name" value="GST_C_2"/>
    <property type="match status" value="1"/>
</dbReference>
<dbReference type="AlphaFoldDB" id="A0A498IFA6"/>
<dbReference type="PANTHER" id="PTHR44328:SF6">
    <property type="entry name" value="GLUTATHIONE S-TRANSFERASE L1-RELATED"/>
    <property type="match status" value="1"/>
</dbReference>
<dbReference type="EC" id="2.5.1.18" evidence="1"/>
<dbReference type="Gene3D" id="1.20.1050.10">
    <property type="match status" value="1"/>
</dbReference>
<evidence type="ECO:0000256" key="4">
    <source>
        <dbReference type="ARBA" id="ARBA00060732"/>
    </source>
</evidence>
<keyword evidence="2" id="KW-0216">Detoxification</keyword>
<dbReference type="PANTHER" id="PTHR44328">
    <property type="entry name" value="GLUTATHIONE S-TRANSFERASE L1"/>
    <property type="match status" value="1"/>
</dbReference>
<dbReference type="InterPro" id="IPR044629">
    <property type="entry name" value="GSTL1/2/3"/>
</dbReference>
<evidence type="ECO:0000256" key="3">
    <source>
        <dbReference type="ARBA" id="ARBA00047960"/>
    </source>
</evidence>
<protein>
    <recommendedName>
        <fullName evidence="1">glutathione transferase</fullName>
        <ecNumber evidence="1">2.5.1.18</ecNumber>
    </recommendedName>
</protein>
<dbReference type="FunFam" id="3.40.30.10:FF:000091">
    <property type="entry name" value="Glutathione S-transferase L2, chloroplastic"/>
    <property type="match status" value="1"/>
</dbReference>
<accession>A0A498IFA6</accession>
<dbReference type="Proteomes" id="UP000290289">
    <property type="component" value="Chromosome 12"/>
</dbReference>
<evidence type="ECO:0000313" key="7">
    <source>
        <dbReference type="EMBL" id="RXH80637.1"/>
    </source>
</evidence>
<keyword evidence="8" id="KW-1185">Reference proteome</keyword>
<dbReference type="SFLD" id="SFLDG00358">
    <property type="entry name" value="Main_(cytGST)"/>
    <property type="match status" value="1"/>
</dbReference>
<comment type="similarity">
    <text evidence="4">Belongs to the GST superfamily. Lambda family.</text>
</comment>
<evidence type="ECO:0000259" key="6">
    <source>
        <dbReference type="PROSITE" id="PS50405"/>
    </source>
</evidence>
<comment type="caution">
    <text evidence="7">The sequence shown here is derived from an EMBL/GenBank/DDBJ whole genome shotgun (WGS) entry which is preliminary data.</text>
</comment>
<dbReference type="InterPro" id="IPR036249">
    <property type="entry name" value="Thioredoxin-like_sf"/>
</dbReference>
<dbReference type="FunFam" id="1.20.1050.10:FF:000041">
    <property type="entry name" value="Lambda class glutathione S-transferase"/>
    <property type="match status" value="1"/>
</dbReference>
<dbReference type="InterPro" id="IPR010987">
    <property type="entry name" value="Glutathione-S-Trfase_C-like"/>
</dbReference>
<evidence type="ECO:0000256" key="2">
    <source>
        <dbReference type="ARBA" id="ARBA00022575"/>
    </source>
</evidence>
<dbReference type="GO" id="GO:0004364">
    <property type="term" value="F:glutathione transferase activity"/>
    <property type="evidence" value="ECO:0007669"/>
    <property type="project" value="UniProtKB-EC"/>
</dbReference>
<dbReference type="SUPFAM" id="SSF52833">
    <property type="entry name" value="Thioredoxin-like"/>
    <property type="match status" value="1"/>
</dbReference>
<dbReference type="GO" id="GO:0009636">
    <property type="term" value="P:response to toxic substance"/>
    <property type="evidence" value="ECO:0007669"/>
    <property type="project" value="UniProtKB-KW"/>
</dbReference>
<comment type="catalytic activity">
    <reaction evidence="3">
        <text>RX + glutathione = an S-substituted glutathione + a halide anion + H(+)</text>
        <dbReference type="Rhea" id="RHEA:16437"/>
        <dbReference type="ChEBI" id="CHEBI:15378"/>
        <dbReference type="ChEBI" id="CHEBI:16042"/>
        <dbReference type="ChEBI" id="CHEBI:17792"/>
        <dbReference type="ChEBI" id="CHEBI:57925"/>
        <dbReference type="ChEBI" id="CHEBI:90779"/>
        <dbReference type="EC" id="2.5.1.18"/>
    </reaction>
</comment>
<feature type="domain" description="GST C-terminal" evidence="6">
    <location>
        <begin position="268"/>
        <end position="421"/>
    </location>
</feature>
<dbReference type="SFLD" id="SFLDS00019">
    <property type="entry name" value="Glutathione_Transferase_(cytos"/>
    <property type="match status" value="1"/>
</dbReference>